<feature type="repeat" description="ANK" evidence="3">
    <location>
        <begin position="327"/>
        <end position="359"/>
    </location>
</feature>
<keyword evidence="2 3" id="KW-0040">ANK repeat</keyword>
<feature type="domain" description="BRCT" evidence="5">
    <location>
        <begin position="445"/>
        <end position="537"/>
    </location>
</feature>
<dbReference type="Pfam" id="PF00023">
    <property type="entry name" value="Ank"/>
    <property type="match status" value="1"/>
</dbReference>
<dbReference type="SUPFAM" id="SSF48403">
    <property type="entry name" value="Ankyrin repeat"/>
    <property type="match status" value="1"/>
</dbReference>
<evidence type="ECO:0000259" key="5">
    <source>
        <dbReference type="PROSITE" id="PS50172"/>
    </source>
</evidence>
<protein>
    <recommendedName>
        <fullName evidence="5">BRCT domain-containing protein</fullName>
    </recommendedName>
</protein>
<dbReference type="InterPro" id="IPR002110">
    <property type="entry name" value="Ankyrin_rpt"/>
</dbReference>
<evidence type="ECO:0000256" key="3">
    <source>
        <dbReference type="PROSITE-ProRule" id="PRU00023"/>
    </source>
</evidence>
<dbReference type="PROSITE" id="PS50297">
    <property type="entry name" value="ANK_REP_REGION"/>
    <property type="match status" value="2"/>
</dbReference>
<dbReference type="AlphaFoldDB" id="A0A813UYT0"/>
<dbReference type="PANTHER" id="PTHR24171">
    <property type="entry name" value="ANKYRIN REPEAT DOMAIN-CONTAINING PROTEIN 39-RELATED"/>
    <property type="match status" value="1"/>
</dbReference>
<dbReference type="Proteomes" id="UP000663832">
    <property type="component" value="Unassembled WGS sequence"/>
</dbReference>
<dbReference type="SMART" id="SM00248">
    <property type="entry name" value="ANK"/>
    <property type="match status" value="4"/>
</dbReference>
<evidence type="ECO:0000313" key="8">
    <source>
        <dbReference type="Proteomes" id="UP000663832"/>
    </source>
</evidence>
<proteinExistence type="predicted"/>
<dbReference type="InterPro" id="IPR036770">
    <property type="entry name" value="Ankyrin_rpt-contain_sf"/>
</dbReference>
<dbReference type="EMBL" id="CAJNOM010000010">
    <property type="protein sequence ID" value="CAF0780158.1"/>
    <property type="molecule type" value="Genomic_DNA"/>
</dbReference>
<feature type="compositionally biased region" description="Basic and acidic residues" evidence="4">
    <location>
        <begin position="229"/>
        <end position="239"/>
    </location>
</feature>
<dbReference type="GO" id="GO:0031436">
    <property type="term" value="C:BRCA1-BARD1 complex"/>
    <property type="evidence" value="ECO:0007669"/>
    <property type="project" value="TreeGrafter"/>
</dbReference>
<feature type="repeat" description="ANK" evidence="3">
    <location>
        <begin position="294"/>
        <end position="326"/>
    </location>
</feature>
<feature type="compositionally biased region" description="Acidic residues" evidence="4">
    <location>
        <begin position="147"/>
        <end position="157"/>
    </location>
</feature>
<keyword evidence="8" id="KW-1185">Reference proteome</keyword>
<feature type="region of interest" description="Disordered" evidence="4">
    <location>
        <begin position="266"/>
        <end position="296"/>
    </location>
</feature>
<dbReference type="GO" id="GO:0070531">
    <property type="term" value="C:BRCA1-A complex"/>
    <property type="evidence" value="ECO:0007669"/>
    <property type="project" value="TreeGrafter"/>
</dbReference>
<accession>A0A813UYT0</accession>
<dbReference type="InterPro" id="IPR001357">
    <property type="entry name" value="BRCT_dom"/>
</dbReference>
<feature type="region of interest" description="Disordered" evidence="4">
    <location>
        <begin position="145"/>
        <end position="241"/>
    </location>
</feature>
<evidence type="ECO:0000256" key="4">
    <source>
        <dbReference type="SAM" id="MobiDB-lite"/>
    </source>
</evidence>
<feature type="compositionally biased region" description="Basic and acidic residues" evidence="4">
    <location>
        <begin position="192"/>
        <end position="209"/>
    </location>
</feature>
<evidence type="ECO:0000256" key="1">
    <source>
        <dbReference type="ARBA" id="ARBA00022737"/>
    </source>
</evidence>
<dbReference type="PROSITE" id="PS50088">
    <property type="entry name" value="ANK_REPEAT"/>
    <property type="match status" value="3"/>
</dbReference>
<gene>
    <name evidence="7" type="ORF">BJG266_LOCUS6748</name>
    <name evidence="6" type="ORF">QVE165_LOCUS3115</name>
</gene>
<feature type="repeat" description="ANK" evidence="3">
    <location>
        <begin position="361"/>
        <end position="395"/>
    </location>
</feature>
<dbReference type="GO" id="GO:0004842">
    <property type="term" value="F:ubiquitin-protein transferase activity"/>
    <property type="evidence" value="ECO:0007669"/>
    <property type="project" value="TreeGrafter"/>
</dbReference>
<sequence length="660" mass="75851">MNAEERKNIPNNNLIYFLRYHHFSNTLPREIVTINGQESIVCLSCAEKQYSNGKIPYLSLIQSNIKYNKVLALLNRTFRTFYDLSDLTNESKEHIEQKKEAIKEGVLTCLNLLRPTIRENNQIAPINDIKKKIIIKKKHLNILHNESDDDDDDDENEKENQSTTPVSDDNSMRRKTVRGSNTSKRSVSIKTSDNESPSKRTKIIQDIDKPLAVISPTVTKKITPNRKKKADDNDEEKKPKSIRLIRKVQQTADDSKILETSKLIRKQDTEEETDIHRKKPILPNKSSNDIRNDKGESIIHQAVKKGDITRVKQLIEEEYSVNTIDHNSWTPLHEASSMCDIPLMELLLANNANINIQGGNERMTVLHEAVLNENVDESIIKFLLENGADPHLKNKNGKTAIDLATTSTNTKILSLFEKIQCLKPSQNDLPIAPPPSRRRGRTTSSSTILFFTGFDKARKESLIKSVQSIFGRKCVTAAKNIENNVTHVIACGEQDKIAFRTINYLRGIVLGRWIVSEKWIDECINKKEWINENDYEIIGSQLEPNSNGAHISRMKHEQKEILLFDKCEFYLYGQFHTYKKEDLAELIKITNGILLKREPKLHRIDSDTDINSNNQLTMTYIIYETTIPDVLHDNNRIKHIKLLDFLACIDYYETLKQLDN</sequence>
<comment type="caution">
    <text evidence="7">The sequence shown here is derived from an EMBL/GenBank/DDBJ whole genome shotgun (WGS) entry which is preliminary data.</text>
</comment>
<evidence type="ECO:0000256" key="2">
    <source>
        <dbReference type="ARBA" id="ARBA00023043"/>
    </source>
</evidence>
<dbReference type="GO" id="GO:0085020">
    <property type="term" value="P:protein K6-linked ubiquitination"/>
    <property type="evidence" value="ECO:0007669"/>
    <property type="project" value="TreeGrafter"/>
</dbReference>
<dbReference type="PANTHER" id="PTHR24171:SF8">
    <property type="entry name" value="BRCA1-ASSOCIATED RING DOMAIN PROTEIN 1"/>
    <property type="match status" value="1"/>
</dbReference>
<dbReference type="Gene3D" id="1.25.40.20">
    <property type="entry name" value="Ankyrin repeat-containing domain"/>
    <property type="match status" value="1"/>
</dbReference>
<reference evidence="7" key="1">
    <citation type="submission" date="2021-02" db="EMBL/GenBank/DDBJ databases">
        <authorList>
            <person name="Nowell W R."/>
        </authorList>
    </citation>
    <scope>NUCLEOTIDE SEQUENCE</scope>
</reference>
<dbReference type="OrthoDB" id="2384350at2759"/>
<dbReference type="EMBL" id="CAJNOI010000019">
    <property type="protein sequence ID" value="CAF0830234.1"/>
    <property type="molecule type" value="Genomic_DNA"/>
</dbReference>
<dbReference type="Pfam" id="PF12796">
    <property type="entry name" value="Ank_2"/>
    <property type="match status" value="1"/>
</dbReference>
<dbReference type="PROSITE" id="PS50172">
    <property type="entry name" value="BRCT"/>
    <property type="match status" value="1"/>
</dbReference>
<organism evidence="7 9">
    <name type="scientific">Adineta steineri</name>
    <dbReference type="NCBI Taxonomy" id="433720"/>
    <lineage>
        <taxon>Eukaryota</taxon>
        <taxon>Metazoa</taxon>
        <taxon>Spiralia</taxon>
        <taxon>Gnathifera</taxon>
        <taxon>Rotifera</taxon>
        <taxon>Eurotatoria</taxon>
        <taxon>Bdelloidea</taxon>
        <taxon>Adinetida</taxon>
        <taxon>Adinetidae</taxon>
        <taxon>Adineta</taxon>
    </lineage>
</organism>
<dbReference type="SUPFAM" id="SSF52113">
    <property type="entry name" value="BRCT domain"/>
    <property type="match status" value="1"/>
</dbReference>
<dbReference type="InterPro" id="IPR036420">
    <property type="entry name" value="BRCT_dom_sf"/>
</dbReference>
<dbReference type="Gene3D" id="3.40.50.10190">
    <property type="entry name" value="BRCT domain"/>
    <property type="match status" value="2"/>
</dbReference>
<evidence type="ECO:0000313" key="6">
    <source>
        <dbReference type="EMBL" id="CAF0780158.1"/>
    </source>
</evidence>
<feature type="compositionally biased region" description="Polar residues" evidence="4">
    <location>
        <begin position="178"/>
        <end position="191"/>
    </location>
</feature>
<evidence type="ECO:0000313" key="9">
    <source>
        <dbReference type="Proteomes" id="UP000663877"/>
    </source>
</evidence>
<dbReference type="Proteomes" id="UP000663877">
    <property type="component" value="Unassembled WGS sequence"/>
</dbReference>
<evidence type="ECO:0000313" key="7">
    <source>
        <dbReference type="EMBL" id="CAF0830234.1"/>
    </source>
</evidence>
<dbReference type="SMART" id="SM00292">
    <property type="entry name" value="BRCT"/>
    <property type="match status" value="2"/>
</dbReference>
<name>A0A813UYT0_9BILA</name>
<keyword evidence="1" id="KW-0677">Repeat</keyword>